<feature type="domain" description="Guanylate cyclase" evidence="1">
    <location>
        <begin position="341"/>
        <end position="468"/>
    </location>
</feature>
<dbReference type="InterPro" id="IPR007361">
    <property type="entry name" value="DUF427"/>
</dbReference>
<dbReference type="PANTHER" id="PTHR43081">
    <property type="entry name" value="ADENYLATE CYCLASE, TERMINAL-DIFFERENTIATION SPECIFIC-RELATED"/>
    <property type="match status" value="1"/>
</dbReference>
<name>A0A0P1HZR7_9RHOB</name>
<sequence>MGAPIREFSQDYQIRIDPIDGVVRAWRDGTLLAESTQAKVMYETRLPPTIYFPLKDVRADLSAPSDLQTFCPFKGTATYRDMAVDGQTVPNGTWSYDSPLPESVGIGGYVGFSRDDHTRIDLGENTLQDETSSHISGPLVDWLLREAWRSKTPEDLTVALSDKLLENGIAISRLSVMIWSLHPQIAGRHYIWNKGAEEITTYAPSYEIYDHPAFVGSPLDHVSKGLGGVRQKIGVENDEDRYPIIRDLKKEGATDYVAMPLQFSDGQTNVLTLTCDHPDGFTTPNLGLVFECSAIISRLFEVFNQRENAQGLLETYVGKRTGARVLGGDIRRGDGDEIDAAIMFCDLRESSRLVTDLGQSSYIDRLNLFFETVTDTVQEHGGEVLKFIGDAVLAVFPDDGSADKARADAMESAREIVARLGELSHTQRGCDCSIGLAYGRVTYGNVGSRERLDFTVIGHAANVAARLGDHGKKVGHRIVATADFDVPACKTTHLGSVELHNVRDPVACIAVKSDISSPVDDLAENTPLA</sequence>
<dbReference type="Proteomes" id="UP000051870">
    <property type="component" value="Unassembled WGS sequence"/>
</dbReference>
<organism evidence="2 3">
    <name type="scientific">Shimia thalassica</name>
    <dbReference type="NCBI Taxonomy" id="1715693"/>
    <lineage>
        <taxon>Bacteria</taxon>
        <taxon>Pseudomonadati</taxon>
        <taxon>Pseudomonadota</taxon>
        <taxon>Alphaproteobacteria</taxon>
        <taxon>Rhodobacterales</taxon>
        <taxon>Roseobacteraceae</taxon>
    </lineage>
</organism>
<dbReference type="EMBL" id="CYTW01000001">
    <property type="protein sequence ID" value="CUJ81633.1"/>
    <property type="molecule type" value="Genomic_DNA"/>
</dbReference>
<dbReference type="RefSeq" id="WP_058309337.1">
    <property type="nucleotide sequence ID" value="NZ_CYTW01000001.1"/>
</dbReference>
<dbReference type="Pfam" id="PF04248">
    <property type="entry name" value="NTP_transf_9"/>
    <property type="match status" value="1"/>
</dbReference>
<keyword evidence="2" id="KW-0456">Lyase</keyword>
<dbReference type="EC" id="4.6.1.1" evidence="2"/>
<dbReference type="Gene3D" id="3.30.70.1230">
    <property type="entry name" value="Nucleotide cyclase"/>
    <property type="match status" value="1"/>
</dbReference>
<gene>
    <name evidence="2" type="primary">cyaB_1</name>
    <name evidence="2" type="ORF">PH7735_00047</name>
</gene>
<dbReference type="GO" id="GO:0035556">
    <property type="term" value="P:intracellular signal transduction"/>
    <property type="evidence" value="ECO:0007669"/>
    <property type="project" value="InterPro"/>
</dbReference>
<accession>A0A0P1HZR7</accession>
<protein>
    <submittedName>
        <fullName evidence="2">Adenylate cyclase 2</fullName>
        <ecNumber evidence="2">4.6.1.1</ecNumber>
    </submittedName>
</protein>
<dbReference type="Gene3D" id="2.170.150.40">
    <property type="entry name" value="Domain of unknown function (DUF427)"/>
    <property type="match status" value="1"/>
</dbReference>
<dbReference type="PROSITE" id="PS50125">
    <property type="entry name" value="GUANYLATE_CYCLASE_2"/>
    <property type="match status" value="1"/>
</dbReference>
<dbReference type="SUPFAM" id="SSF55073">
    <property type="entry name" value="Nucleotide cyclase"/>
    <property type="match status" value="1"/>
</dbReference>
<dbReference type="GeneID" id="83879151"/>
<dbReference type="STRING" id="1715693.PH7735_00047"/>
<keyword evidence="3" id="KW-1185">Reference proteome</keyword>
<dbReference type="InterPro" id="IPR050697">
    <property type="entry name" value="Adenylyl/Guanylyl_Cyclase_3/4"/>
</dbReference>
<evidence type="ECO:0000259" key="1">
    <source>
        <dbReference type="PROSITE" id="PS50125"/>
    </source>
</evidence>
<dbReference type="Pfam" id="PF00211">
    <property type="entry name" value="Guanylate_cyc"/>
    <property type="match status" value="1"/>
</dbReference>
<dbReference type="InterPro" id="IPR038694">
    <property type="entry name" value="DUF427_sf"/>
</dbReference>
<evidence type="ECO:0000313" key="3">
    <source>
        <dbReference type="Proteomes" id="UP000051870"/>
    </source>
</evidence>
<dbReference type="GO" id="GO:0006171">
    <property type="term" value="P:cAMP biosynthetic process"/>
    <property type="evidence" value="ECO:0007669"/>
    <property type="project" value="TreeGrafter"/>
</dbReference>
<dbReference type="PANTHER" id="PTHR43081:SF11">
    <property type="entry name" value="BLR2264 PROTEIN"/>
    <property type="match status" value="1"/>
</dbReference>
<dbReference type="SMART" id="SM00044">
    <property type="entry name" value="CYCc"/>
    <property type="match status" value="1"/>
</dbReference>
<proteinExistence type="predicted"/>
<dbReference type="GO" id="GO:0004016">
    <property type="term" value="F:adenylate cyclase activity"/>
    <property type="evidence" value="ECO:0007669"/>
    <property type="project" value="UniProtKB-EC"/>
</dbReference>
<reference evidence="3" key="1">
    <citation type="submission" date="2015-09" db="EMBL/GenBank/DDBJ databases">
        <authorList>
            <person name="Rodrigo-Torres Lidia"/>
            <person name="Arahal R.David."/>
        </authorList>
    </citation>
    <scope>NUCLEOTIDE SEQUENCE [LARGE SCALE GENOMIC DNA]</scope>
    <source>
        <strain evidence="3">CECT 7735</strain>
    </source>
</reference>
<dbReference type="InterPro" id="IPR001054">
    <property type="entry name" value="A/G_cyclase"/>
</dbReference>
<dbReference type="AlphaFoldDB" id="A0A0P1HZR7"/>
<evidence type="ECO:0000313" key="2">
    <source>
        <dbReference type="EMBL" id="CUJ81633.1"/>
    </source>
</evidence>
<dbReference type="CDD" id="cd07302">
    <property type="entry name" value="CHD"/>
    <property type="match status" value="1"/>
</dbReference>
<dbReference type="InterPro" id="IPR029787">
    <property type="entry name" value="Nucleotide_cyclase"/>
</dbReference>